<name>A0A285B0F4_9ENTR</name>
<dbReference type="GO" id="GO:0030288">
    <property type="term" value="C:outer membrane-bounded periplasmic space"/>
    <property type="evidence" value="ECO:0007669"/>
    <property type="project" value="UniProtKB-ARBA"/>
</dbReference>
<feature type="domain" description="HTH cro/C1-type" evidence="6">
    <location>
        <begin position="3"/>
        <end position="36"/>
    </location>
</feature>
<accession>A0A285B0F4</accession>
<dbReference type="CDD" id="cd01392">
    <property type="entry name" value="HTH_LacI"/>
    <property type="match status" value="1"/>
</dbReference>
<dbReference type="SUPFAM" id="SSF53822">
    <property type="entry name" value="Periplasmic binding protein-like I"/>
    <property type="match status" value="1"/>
</dbReference>
<dbReference type="AlphaFoldDB" id="A0A285B0F4"/>
<dbReference type="InterPro" id="IPR006059">
    <property type="entry name" value="SBP"/>
</dbReference>
<evidence type="ECO:0000259" key="5">
    <source>
        <dbReference type="PROSITE" id="PS50932"/>
    </source>
</evidence>
<dbReference type="PROSITE" id="PS00356">
    <property type="entry name" value="HTH_LACI_1"/>
    <property type="match status" value="1"/>
</dbReference>
<evidence type="ECO:0008006" key="9">
    <source>
        <dbReference type="Google" id="ProtNLM"/>
    </source>
</evidence>
<dbReference type="Pfam" id="PF01547">
    <property type="entry name" value="SBP_bac_1"/>
    <property type="match status" value="1"/>
</dbReference>
<evidence type="ECO:0000256" key="2">
    <source>
        <dbReference type="ARBA" id="ARBA00023015"/>
    </source>
</evidence>
<dbReference type="EMBL" id="FZTC01000015">
    <property type="protein sequence ID" value="SNU34313.1"/>
    <property type="molecule type" value="Genomic_DNA"/>
</dbReference>
<dbReference type="Gene3D" id="1.10.260.40">
    <property type="entry name" value="lambda repressor-like DNA-binding domains"/>
    <property type="match status" value="1"/>
</dbReference>
<dbReference type="InterPro" id="IPR000843">
    <property type="entry name" value="HTH_LacI"/>
</dbReference>
<dbReference type="RefSeq" id="WP_082237496.1">
    <property type="nucleotide sequence ID" value="NZ_CABGVY010000001.1"/>
</dbReference>
<evidence type="ECO:0000256" key="1">
    <source>
        <dbReference type="ARBA" id="ARBA00022491"/>
    </source>
</evidence>
<dbReference type="PANTHER" id="PTHR30146:SF45">
    <property type="entry name" value="CATABOLITE REPRESSOR_ACTIVATOR"/>
    <property type="match status" value="1"/>
</dbReference>
<sequence>MPTIKDIAKLAGVSHGTVSNVLNGRGNVSVEKIEAVQRAAKEVGYQLNAQAQSLRASKSQGVALLLPDINAEQYYQLYRGLHQVCQPSLSEPLDLYLTNDLPNLELEILQTLAAKSYQTIVTVSCLSNSQPYYEMLKLPAEQILFAYRQPTGADNYFSLDYVTAGEHLARRALAQRPGHIGIFCEPLEYAHSACFIQAIQETCRTVSPQAKLTVLSSQAGESNTVAFDFFRGVPPDIFITQDSDKTRAVTQAAWFGSAQPCPPILQLSDNLPAAFDGVTNYQMDYGRLGTAIASHIRQPKKQVTHRILTNSGFSLDGQSVQPPETEATLNMLILPSPSTDALKKLLPHFYRQTGIKVNLAVYPYDEVFEILSHLHLHPYYDLLRIDMACFPWFAEKALLPLESISPALPQLLTHFSDQIRQHFSIVNGTAWAIPFDASMQLLFYRRDLFEDATLKRMFYETTGKELTLPKNFAQFDELAAFFSRLHQPDNRLRPMGTAVTLGSSGLIATEYLLRYYALGGRLVCEGEPVQLETSLAATALEQYLQQLSVAVNLSGEWWSDAVKQFERGNLAMLIMYLNLFNDVAHSPIAPTIGYASVPGQLPQLGGGSIGMSRYSKKKKQVEQFFSWLYSDEIARHLVLLGGNCAWSGICHDQNVLNLYPWFNLLNEKGMVGIRESQGTQGKPFNLRQAEIIIGQGVTNAINGIMDVSQAVEYINRRIKNETGA</sequence>
<keyword evidence="2" id="KW-0805">Transcription regulation</keyword>
<protein>
    <recommendedName>
        <fullName evidence="9">Extracellular solute-binding protein</fullName>
    </recommendedName>
</protein>
<gene>
    <name evidence="7" type="ORF">KOSB73_220432</name>
</gene>
<dbReference type="Proteomes" id="UP000220639">
    <property type="component" value="Unassembled WGS sequence"/>
</dbReference>
<evidence type="ECO:0000256" key="4">
    <source>
        <dbReference type="ARBA" id="ARBA00023163"/>
    </source>
</evidence>
<reference evidence="8" key="1">
    <citation type="submission" date="2017-08" db="EMBL/GenBank/DDBJ databases">
        <authorList>
            <person name="Brisse S."/>
        </authorList>
    </citation>
    <scope>NUCLEOTIDE SEQUENCE [LARGE SCALE GENOMIC DNA]</scope>
    <source>
        <strain evidence="8">06D021</strain>
    </source>
</reference>
<dbReference type="Pfam" id="PF00356">
    <property type="entry name" value="LacI"/>
    <property type="match status" value="1"/>
</dbReference>
<dbReference type="InterPro" id="IPR028082">
    <property type="entry name" value="Peripla_BP_I"/>
</dbReference>
<keyword evidence="3" id="KW-0238">DNA-binding</keyword>
<dbReference type="GO" id="GO:0003700">
    <property type="term" value="F:DNA-binding transcription factor activity"/>
    <property type="evidence" value="ECO:0007669"/>
    <property type="project" value="TreeGrafter"/>
</dbReference>
<dbReference type="InterPro" id="IPR010982">
    <property type="entry name" value="Lambda_DNA-bd_dom_sf"/>
</dbReference>
<dbReference type="PANTHER" id="PTHR30146">
    <property type="entry name" value="LACI-RELATED TRANSCRIPTIONAL REPRESSOR"/>
    <property type="match status" value="1"/>
</dbReference>
<keyword evidence="1" id="KW-0678">Repressor</keyword>
<dbReference type="PROSITE" id="PS50932">
    <property type="entry name" value="HTH_LACI_2"/>
    <property type="match status" value="1"/>
</dbReference>
<evidence type="ECO:0000313" key="7">
    <source>
        <dbReference type="EMBL" id="SNU34313.1"/>
    </source>
</evidence>
<dbReference type="Gene3D" id="3.40.190.10">
    <property type="entry name" value="Periplasmic binding protein-like II"/>
    <property type="match status" value="2"/>
</dbReference>
<feature type="domain" description="HTH lacI-type" evidence="5">
    <location>
        <begin position="2"/>
        <end position="56"/>
    </location>
</feature>
<dbReference type="SMART" id="SM00354">
    <property type="entry name" value="HTH_LACI"/>
    <property type="match status" value="1"/>
</dbReference>
<organism evidence="7 8">
    <name type="scientific">Klebsiella grimontii</name>
    <dbReference type="NCBI Taxonomy" id="2058152"/>
    <lineage>
        <taxon>Bacteria</taxon>
        <taxon>Pseudomonadati</taxon>
        <taxon>Pseudomonadota</taxon>
        <taxon>Gammaproteobacteria</taxon>
        <taxon>Enterobacterales</taxon>
        <taxon>Enterobacteriaceae</taxon>
        <taxon>Klebsiella/Raoultella group</taxon>
        <taxon>Klebsiella</taxon>
    </lineage>
</organism>
<dbReference type="SUPFAM" id="SSF47413">
    <property type="entry name" value="lambda repressor-like DNA-binding domains"/>
    <property type="match status" value="1"/>
</dbReference>
<dbReference type="SUPFAM" id="SSF53850">
    <property type="entry name" value="Periplasmic binding protein-like II"/>
    <property type="match status" value="1"/>
</dbReference>
<proteinExistence type="predicted"/>
<dbReference type="PRINTS" id="PR00036">
    <property type="entry name" value="HTHLACI"/>
</dbReference>
<evidence type="ECO:0000313" key="8">
    <source>
        <dbReference type="Proteomes" id="UP000220639"/>
    </source>
</evidence>
<evidence type="ECO:0000256" key="3">
    <source>
        <dbReference type="ARBA" id="ARBA00023125"/>
    </source>
</evidence>
<dbReference type="GO" id="GO:0000976">
    <property type="term" value="F:transcription cis-regulatory region binding"/>
    <property type="evidence" value="ECO:0007669"/>
    <property type="project" value="TreeGrafter"/>
</dbReference>
<evidence type="ECO:0000259" key="6">
    <source>
        <dbReference type="PROSITE" id="PS50943"/>
    </source>
</evidence>
<keyword evidence="4" id="KW-0804">Transcription</keyword>
<dbReference type="Gene3D" id="3.40.50.2300">
    <property type="match status" value="1"/>
</dbReference>
<dbReference type="PROSITE" id="PS50943">
    <property type="entry name" value="HTH_CROC1"/>
    <property type="match status" value="1"/>
</dbReference>
<dbReference type="InterPro" id="IPR001387">
    <property type="entry name" value="Cro/C1-type_HTH"/>
</dbReference>